<comment type="caution">
    <text evidence="1">The sequence shown here is derived from an EMBL/GenBank/DDBJ whole genome shotgun (WGS) entry which is preliminary data.</text>
</comment>
<proteinExistence type="predicted"/>
<name>A0A9X2D0U7_9GAMM</name>
<dbReference type="AlphaFoldDB" id="A0A9X2D0U7"/>
<dbReference type="Proteomes" id="UP001139721">
    <property type="component" value="Unassembled WGS sequence"/>
</dbReference>
<evidence type="ECO:0000313" key="2">
    <source>
        <dbReference type="Proteomes" id="UP001139721"/>
    </source>
</evidence>
<protein>
    <submittedName>
        <fullName evidence="1">Uncharacterized protein</fullName>
    </submittedName>
</protein>
<sequence length="107" mass="12406">MLSYEIEQAVDVYKIPLIITYVDYQIIANPSHLKSYWPVSLEQRISTSTARAIHIPFMKDAMLDAINQFNLTNQPDTSLNYYTEQAHRTFGCMIYPSSFVNKLKDHS</sequence>
<dbReference type="EMBL" id="JAJKBJ010000011">
    <property type="protein sequence ID" value="MCL9684535.1"/>
    <property type="molecule type" value="Genomic_DNA"/>
</dbReference>
<reference evidence="1" key="1">
    <citation type="submission" date="2021-11" db="EMBL/GenBank/DDBJ databases">
        <title>Legionella maioricencis sp. nov., a new species isolated from hot water samples in Mallorca.</title>
        <authorList>
            <person name="Crespi S."/>
            <person name="Drasar V."/>
            <person name="Salva-Serra F."/>
            <person name="Jaen-Luchoro D."/>
            <person name="Pineiro-Iglesias B."/>
            <person name="Aliaga F."/>
            <person name="Fernandez-Juarez V."/>
            <person name="Coll G."/>
            <person name="Moore E.R.B."/>
            <person name="Bennasar-Figueras A."/>
        </authorList>
    </citation>
    <scope>NUCLEOTIDE SEQUENCE</scope>
    <source>
        <strain evidence="1">HCPI-6</strain>
    </source>
</reference>
<evidence type="ECO:0000313" key="1">
    <source>
        <dbReference type="EMBL" id="MCL9684535.1"/>
    </source>
</evidence>
<keyword evidence="2" id="KW-1185">Reference proteome</keyword>
<gene>
    <name evidence="1" type="ORF">LOX96_10560</name>
</gene>
<organism evidence="1 2">
    <name type="scientific">Legionella maioricensis</name>
    <dbReference type="NCBI Taxonomy" id="2896528"/>
    <lineage>
        <taxon>Bacteria</taxon>
        <taxon>Pseudomonadati</taxon>
        <taxon>Pseudomonadota</taxon>
        <taxon>Gammaproteobacteria</taxon>
        <taxon>Legionellales</taxon>
        <taxon>Legionellaceae</taxon>
        <taxon>Legionella</taxon>
    </lineage>
</organism>
<accession>A0A9X2D0U7</accession>
<dbReference type="Gene3D" id="3.40.50.11200">
    <property type="match status" value="1"/>
</dbReference>